<dbReference type="NCBIfam" id="TIGR01681">
    <property type="entry name" value="HAD-SF-IIIC"/>
    <property type="match status" value="1"/>
</dbReference>
<name>A0ABT5WQ83_9SPHN</name>
<dbReference type="InterPro" id="IPR010037">
    <property type="entry name" value="FkbH_domain"/>
</dbReference>
<organism evidence="2 3">
    <name type="scientific">Novosphingobium album</name>
    <name type="common">ex Liu et al. 2023</name>
    <dbReference type="NCBI Taxonomy" id="3031130"/>
    <lineage>
        <taxon>Bacteria</taxon>
        <taxon>Pseudomonadati</taxon>
        <taxon>Pseudomonadota</taxon>
        <taxon>Alphaproteobacteria</taxon>
        <taxon>Sphingomonadales</taxon>
        <taxon>Sphingomonadaceae</taxon>
        <taxon>Novosphingobium</taxon>
    </lineage>
</organism>
<dbReference type="InterPro" id="IPR036412">
    <property type="entry name" value="HAD-like_sf"/>
</dbReference>
<evidence type="ECO:0000313" key="2">
    <source>
        <dbReference type="EMBL" id="MDE8652206.1"/>
    </source>
</evidence>
<proteinExistence type="predicted"/>
<dbReference type="InterPro" id="IPR010033">
    <property type="entry name" value="HAD_SF_ppase_IIIC"/>
</dbReference>
<gene>
    <name evidence="2" type="ORF">PYV00_10815</name>
</gene>
<dbReference type="EMBL" id="JARESE010000030">
    <property type="protein sequence ID" value="MDE8652206.1"/>
    <property type="molecule type" value="Genomic_DNA"/>
</dbReference>
<accession>A0ABT5WQ83</accession>
<keyword evidence="3" id="KW-1185">Reference proteome</keyword>
<dbReference type="Pfam" id="PF21211">
    <property type="entry name" value="FkbH_N"/>
    <property type="match status" value="1"/>
</dbReference>
<dbReference type="RefSeq" id="WP_275228292.1">
    <property type="nucleotide sequence ID" value="NZ_JARESE010000030.1"/>
</dbReference>
<dbReference type="SUPFAM" id="SSF56784">
    <property type="entry name" value="HAD-like"/>
    <property type="match status" value="1"/>
</dbReference>
<comment type="caution">
    <text evidence="2">The sequence shown here is derived from an EMBL/GenBank/DDBJ whole genome shotgun (WGS) entry which is preliminary data.</text>
</comment>
<protein>
    <submittedName>
        <fullName evidence="2">HAD-IIIC family phosphatase</fullName>
    </submittedName>
</protein>
<evidence type="ECO:0000313" key="3">
    <source>
        <dbReference type="Proteomes" id="UP001216253"/>
    </source>
</evidence>
<dbReference type="Proteomes" id="UP001216253">
    <property type="component" value="Unassembled WGS sequence"/>
</dbReference>
<evidence type="ECO:0000259" key="1">
    <source>
        <dbReference type="Pfam" id="PF21211"/>
    </source>
</evidence>
<sequence length="637" mass="69540">MARPDSAFSLSWLPAPPDNVRAIVRALKGSAAFDAKAFRGLALTDLDVNQLESVSRALSVFEGESEKSGLAPFKLAIAASHTMEMASKTLPATALRHALHLKVHCASYGQAAQQLLEQGSDLARARPDAVLLAFDRHSLGLDRARLDNLQAETAIEEALGVIASLVAACHRNVGAPAIVQTLVPPQESLFGSFDASIAGSVRAMTIEFNAKLARRLRDGPDAVFDVAHLAAIVGLQQWQAPRLWYDAKIPFAVEAIALYNDHLCRILAALRGLARKCLVLDLDNTLWGGVIGDDGLEGIRIGQGCGTGEAFLAIQAMALELRQRGILLAVSSKNDEPNARLPFYHHAEMLLRETHFSVFQANWDDKASNLVTIARTLNIGTEALVFLDDNPAEREQVRQSLPEVAVPEVGDNPSEYVRTLMQAGYFEALAFAEEDRRRADMYGANLERSAFRQQAGDLAEYLRSLEMVCTIVPFDDAGRSRIAQLINKSNQFNLTTRRRTEAEVQAIACDPGKLALQIRLADRFGDNGMICIVIFDRLGDLWHCDTWLMSCRVLGRRVEEAVLAHVAKIARAAGVGRLTGEYIPSAKNALVRDHFAKLGFVLINALPDGTTHWELELAHYTSPDLPIKVAAAMPAHG</sequence>
<dbReference type="InterPro" id="IPR036514">
    <property type="entry name" value="SGNH_hydro_sf"/>
</dbReference>
<dbReference type="NCBIfam" id="TIGR01686">
    <property type="entry name" value="FkbH"/>
    <property type="match status" value="1"/>
</dbReference>
<dbReference type="Gene3D" id="3.40.50.1000">
    <property type="entry name" value="HAD superfamily/HAD-like"/>
    <property type="match status" value="1"/>
</dbReference>
<dbReference type="Gene3D" id="3.40.50.1110">
    <property type="entry name" value="SGNH hydrolase"/>
    <property type="match status" value="1"/>
</dbReference>
<dbReference type="InterPro" id="IPR023214">
    <property type="entry name" value="HAD_sf"/>
</dbReference>
<reference evidence="2 3" key="1">
    <citation type="submission" date="2023-03" db="EMBL/GenBank/DDBJ databases">
        <title>NovoSphingobium album sp. nov. isolated from polycyclic aromatic hydrocarbons- and heavy-metal polluted soil.</title>
        <authorList>
            <person name="Liu Z."/>
            <person name="Wang K."/>
        </authorList>
    </citation>
    <scope>NUCLEOTIDE SEQUENCE [LARGE SCALE GENOMIC DNA]</scope>
    <source>
        <strain evidence="2 3">H3SJ31-1</strain>
    </source>
</reference>
<dbReference type="InterPro" id="IPR049369">
    <property type="entry name" value="BF1531-like_N"/>
</dbReference>
<feature type="domain" description="BF1531-like N-terminal" evidence="1">
    <location>
        <begin position="74"/>
        <end position="263"/>
    </location>
</feature>